<sequence length="278" mass="32637">MLVYILSFGFNINAYTSSVILCKLLNYALYTVNKLPPTVLILASIDRLLLSSQNVNVRLYSSKRLAYFSLSITTAFWMIFYIHTLIEFDFFQLYPSGFKCTYSSSGFYGEFMTVFSLVVNISFSVTLIILSLMAFKNARQLRSIPRQQRHQFRTMNKKDFQLLRCLYVLDIVYISFSLFASIFNVYQASTQDQIRTPLRSAIENFLTRMASFSYHIPFCISFFIFLFVSKAFRQEMKYLMYKICGKDRIGIRERQNVQLHDRRDNKDLNIVINVVSTF</sequence>
<evidence type="ECO:0000256" key="5">
    <source>
        <dbReference type="SAM" id="Phobius"/>
    </source>
</evidence>
<evidence type="ECO:0000256" key="2">
    <source>
        <dbReference type="ARBA" id="ARBA00022692"/>
    </source>
</evidence>
<evidence type="ECO:0000259" key="6">
    <source>
        <dbReference type="PROSITE" id="PS50262"/>
    </source>
</evidence>
<dbReference type="Gene3D" id="1.20.1070.10">
    <property type="entry name" value="Rhodopsin 7-helix transmembrane proteins"/>
    <property type="match status" value="1"/>
</dbReference>
<dbReference type="GO" id="GO:0016020">
    <property type="term" value="C:membrane"/>
    <property type="evidence" value="ECO:0007669"/>
    <property type="project" value="UniProtKB-SubCell"/>
</dbReference>
<feature type="transmembrane region" description="Helical" evidence="5">
    <location>
        <begin position="65"/>
        <end position="86"/>
    </location>
</feature>
<evidence type="ECO:0000313" key="7">
    <source>
        <dbReference type="EMBL" id="CAF1306337.1"/>
    </source>
</evidence>
<evidence type="ECO:0000313" key="9">
    <source>
        <dbReference type="Proteomes" id="UP000663845"/>
    </source>
</evidence>
<accession>A0A815E1Z7</accession>
<feature type="transmembrane region" description="Helical" evidence="5">
    <location>
        <begin position="111"/>
        <end position="135"/>
    </location>
</feature>
<organism evidence="7 9">
    <name type="scientific">Adineta steineri</name>
    <dbReference type="NCBI Taxonomy" id="433720"/>
    <lineage>
        <taxon>Eukaryota</taxon>
        <taxon>Metazoa</taxon>
        <taxon>Spiralia</taxon>
        <taxon>Gnathifera</taxon>
        <taxon>Rotifera</taxon>
        <taxon>Eurotatoria</taxon>
        <taxon>Bdelloidea</taxon>
        <taxon>Adinetida</taxon>
        <taxon>Adinetidae</taxon>
        <taxon>Adineta</taxon>
    </lineage>
</organism>
<dbReference type="EMBL" id="CAJNOG010000587">
    <property type="protein sequence ID" value="CAF1306337.1"/>
    <property type="molecule type" value="Genomic_DNA"/>
</dbReference>
<dbReference type="EMBL" id="CAJOAZ010004169">
    <property type="protein sequence ID" value="CAF4047166.1"/>
    <property type="molecule type" value="Genomic_DNA"/>
</dbReference>
<evidence type="ECO:0000256" key="3">
    <source>
        <dbReference type="ARBA" id="ARBA00022989"/>
    </source>
</evidence>
<dbReference type="PROSITE" id="PS50262">
    <property type="entry name" value="G_PROTEIN_RECEP_F1_2"/>
    <property type="match status" value="1"/>
</dbReference>
<keyword evidence="2 5" id="KW-0812">Transmembrane</keyword>
<protein>
    <recommendedName>
        <fullName evidence="6">G-protein coupled receptors family 1 profile domain-containing protein</fullName>
    </recommendedName>
</protein>
<gene>
    <name evidence="7" type="ORF">JYZ213_LOCUS32601</name>
    <name evidence="8" type="ORF">OXD698_LOCUS32289</name>
</gene>
<comment type="subcellular location">
    <subcellularLocation>
        <location evidence="1">Membrane</location>
    </subcellularLocation>
</comment>
<dbReference type="Proteomes" id="UP000663845">
    <property type="component" value="Unassembled WGS sequence"/>
</dbReference>
<dbReference type="InterPro" id="IPR017452">
    <property type="entry name" value="GPCR_Rhodpsn_7TM"/>
</dbReference>
<evidence type="ECO:0000256" key="4">
    <source>
        <dbReference type="ARBA" id="ARBA00023136"/>
    </source>
</evidence>
<proteinExistence type="predicted"/>
<reference evidence="7" key="1">
    <citation type="submission" date="2021-02" db="EMBL/GenBank/DDBJ databases">
        <authorList>
            <person name="Nowell W R."/>
        </authorList>
    </citation>
    <scope>NUCLEOTIDE SEQUENCE</scope>
</reference>
<evidence type="ECO:0000256" key="1">
    <source>
        <dbReference type="ARBA" id="ARBA00004370"/>
    </source>
</evidence>
<feature type="transmembrane region" description="Helical" evidence="5">
    <location>
        <begin position="165"/>
        <end position="186"/>
    </location>
</feature>
<feature type="domain" description="G-protein coupled receptors family 1 profile" evidence="6">
    <location>
        <begin position="1"/>
        <end position="225"/>
    </location>
</feature>
<feature type="transmembrane region" description="Helical" evidence="5">
    <location>
        <begin position="212"/>
        <end position="232"/>
    </location>
</feature>
<dbReference type="SUPFAM" id="SSF81321">
    <property type="entry name" value="Family A G protein-coupled receptor-like"/>
    <property type="match status" value="1"/>
</dbReference>
<keyword evidence="3 5" id="KW-1133">Transmembrane helix</keyword>
<keyword evidence="4 5" id="KW-0472">Membrane</keyword>
<dbReference type="Proteomes" id="UP000663844">
    <property type="component" value="Unassembled WGS sequence"/>
</dbReference>
<name>A0A815E1Z7_9BILA</name>
<evidence type="ECO:0000313" key="8">
    <source>
        <dbReference type="EMBL" id="CAF4047166.1"/>
    </source>
</evidence>
<dbReference type="AlphaFoldDB" id="A0A815E1Z7"/>
<comment type="caution">
    <text evidence="7">The sequence shown here is derived from an EMBL/GenBank/DDBJ whole genome shotgun (WGS) entry which is preliminary data.</text>
</comment>